<dbReference type="PANTHER" id="PTHR30258">
    <property type="entry name" value="TYPE II SECRETION SYSTEM PROTEIN GSPE-RELATED"/>
    <property type="match status" value="1"/>
</dbReference>
<dbReference type="EMBL" id="WJIE01000001">
    <property type="protein sequence ID" value="MRG91106.1"/>
    <property type="molecule type" value="Genomic_DNA"/>
</dbReference>
<dbReference type="GO" id="GO:0005886">
    <property type="term" value="C:plasma membrane"/>
    <property type="evidence" value="ECO:0007669"/>
    <property type="project" value="TreeGrafter"/>
</dbReference>
<dbReference type="FunFam" id="3.30.450.90:FF:000001">
    <property type="entry name" value="Type II secretion system ATPase GspE"/>
    <property type="match status" value="1"/>
</dbReference>
<keyword evidence="5" id="KW-0067">ATP-binding</keyword>
<dbReference type="FunFam" id="3.30.300.160:FF:000002">
    <property type="entry name" value="Type II secretion system protein E"/>
    <property type="match status" value="1"/>
</dbReference>
<evidence type="ECO:0000259" key="6">
    <source>
        <dbReference type="PROSITE" id="PS00662"/>
    </source>
</evidence>
<evidence type="ECO:0000313" key="7">
    <source>
        <dbReference type="EMBL" id="MRG91106.1"/>
    </source>
</evidence>
<evidence type="ECO:0000256" key="3">
    <source>
        <dbReference type="ARBA" id="ARBA00022490"/>
    </source>
</evidence>
<dbReference type="InterPro" id="IPR027417">
    <property type="entry name" value="P-loop_NTPase"/>
</dbReference>
<feature type="domain" description="Bacterial type II secretion system protein E" evidence="6">
    <location>
        <begin position="387"/>
        <end position="401"/>
    </location>
</feature>
<dbReference type="Proteomes" id="UP000440224">
    <property type="component" value="Unassembled WGS sequence"/>
</dbReference>
<dbReference type="InterPro" id="IPR013374">
    <property type="entry name" value="ATPase_typ4_pilus-assembl_PilB"/>
</dbReference>
<organism evidence="7 8">
    <name type="scientific">Polyangium spumosum</name>
    <dbReference type="NCBI Taxonomy" id="889282"/>
    <lineage>
        <taxon>Bacteria</taxon>
        <taxon>Pseudomonadati</taxon>
        <taxon>Myxococcota</taxon>
        <taxon>Polyangia</taxon>
        <taxon>Polyangiales</taxon>
        <taxon>Polyangiaceae</taxon>
        <taxon>Polyangium</taxon>
    </lineage>
</organism>
<keyword evidence="4" id="KW-0547">Nucleotide-binding</keyword>
<dbReference type="SUPFAM" id="SSF52540">
    <property type="entry name" value="P-loop containing nucleoside triphosphate hydrolases"/>
    <property type="match status" value="1"/>
</dbReference>
<keyword evidence="8" id="KW-1185">Reference proteome</keyword>
<name>A0A6N7PJU8_9BACT</name>
<dbReference type="Gene3D" id="3.30.450.90">
    <property type="match status" value="1"/>
</dbReference>
<dbReference type="PANTHER" id="PTHR30258:SF1">
    <property type="entry name" value="PROTEIN TRANSPORT PROTEIN HOFB HOMOLOG"/>
    <property type="match status" value="1"/>
</dbReference>
<evidence type="ECO:0000256" key="5">
    <source>
        <dbReference type="ARBA" id="ARBA00022840"/>
    </source>
</evidence>
<dbReference type="SUPFAM" id="SSF160246">
    <property type="entry name" value="EspE N-terminal domain-like"/>
    <property type="match status" value="1"/>
</dbReference>
<dbReference type="OrthoDB" id="9805147at2"/>
<dbReference type="GO" id="GO:0005737">
    <property type="term" value="C:cytoplasm"/>
    <property type="evidence" value="ECO:0007669"/>
    <property type="project" value="UniProtKB-SubCell"/>
</dbReference>
<dbReference type="NCBIfam" id="TIGR02538">
    <property type="entry name" value="type_IV_pilB"/>
    <property type="match status" value="1"/>
</dbReference>
<dbReference type="GO" id="GO:0016887">
    <property type="term" value="F:ATP hydrolysis activity"/>
    <property type="evidence" value="ECO:0007669"/>
    <property type="project" value="InterPro"/>
</dbReference>
<dbReference type="InterPro" id="IPR007831">
    <property type="entry name" value="T2SS_GspE_N"/>
</dbReference>
<sequence length="570" mass="62938">MSNFTTGQTRLGELLVREKLISLQQLRQAQEEQRKSGTNLGQVLTKLGYLSDDDIASFLATQYGVPVADLESAEFDPEVLKLVPRDVCEKQKIFPLFRSGTSLVVAMADPTNLHAIDDIKFLTGSIVEPRVASEGAITQAIERAYSAGPSYDEMLAEFGDEQVDFTVETDDVNLLELEKAAEGAPVVRLVNAILLNAIKKGASDIHIEPYEKKLRVRYRIDGVLVEEMQPPMKLKNAIASRLKIMSSLDIAERRLPQDGRIKLKLGKGKEMDFRVSVCPTIWGEKIVMRLLDKSNLQLDMTKLGFDKKPLEDFQWAINQPWGMVLVTGPTGSGKTTTLYSALSELNQVETNISTAEDPVEYNLHGINQVQMQDSIGLNFAASLRSFLRQDPDIIMVGEIRDFETAEIAVKAALTGHMVLSTLHTNDAPSTISRLLNMGIETFLITASVNLVLAQRLARKNCADCRQPYKADPRFLADFGFTPEQIKSAKLMKGAGCKTCNGSGYKGRVALYEVMRFSDNLKELVLQGASTAELKTAAIKNGMMTLRMAGIEKVMQGMTTTEEVGRVTMGD</sequence>
<dbReference type="Gene3D" id="1.10.40.70">
    <property type="match status" value="1"/>
</dbReference>
<dbReference type="InterPro" id="IPR001482">
    <property type="entry name" value="T2SS/T4SS_dom"/>
</dbReference>
<dbReference type="CDD" id="cd01129">
    <property type="entry name" value="PulE-GspE-like"/>
    <property type="match status" value="1"/>
</dbReference>
<dbReference type="PROSITE" id="PS00662">
    <property type="entry name" value="T2SP_E"/>
    <property type="match status" value="1"/>
</dbReference>
<dbReference type="RefSeq" id="WP_153817939.1">
    <property type="nucleotide sequence ID" value="NZ_WJIE01000001.1"/>
</dbReference>
<dbReference type="GO" id="GO:0005524">
    <property type="term" value="F:ATP binding"/>
    <property type="evidence" value="ECO:0007669"/>
    <property type="project" value="UniProtKB-KW"/>
</dbReference>
<dbReference type="Gene3D" id="3.30.300.160">
    <property type="entry name" value="Type II secretion system, protein E, N-terminal domain"/>
    <property type="match status" value="1"/>
</dbReference>
<evidence type="ECO:0000256" key="1">
    <source>
        <dbReference type="ARBA" id="ARBA00004496"/>
    </source>
</evidence>
<keyword evidence="3" id="KW-0963">Cytoplasm</keyword>
<dbReference type="GO" id="GO:0009297">
    <property type="term" value="P:pilus assembly"/>
    <property type="evidence" value="ECO:0007669"/>
    <property type="project" value="InterPro"/>
</dbReference>
<evidence type="ECO:0000256" key="2">
    <source>
        <dbReference type="ARBA" id="ARBA00006611"/>
    </source>
</evidence>
<reference evidence="7 8" key="1">
    <citation type="submission" date="2019-10" db="EMBL/GenBank/DDBJ databases">
        <title>A soil myxobacterium in the family Polyangiaceae.</title>
        <authorList>
            <person name="Li Y."/>
            <person name="Wang J."/>
        </authorList>
    </citation>
    <scope>NUCLEOTIDE SEQUENCE [LARGE SCALE GENOMIC DNA]</scope>
    <source>
        <strain evidence="7 8">DSM 14734</strain>
    </source>
</reference>
<dbReference type="AlphaFoldDB" id="A0A6N7PJU8"/>
<dbReference type="Gene3D" id="3.40.50.300">
    <property type="entry name" value="P-loop containing nucleotide triphosphate hydrolases"/>
    <property type="match status" value="1"/>
</dbReference>
<comment type="caution">
    <text evidence="7">The sequence shown here is derived from an EMBL/GenBank/DDBJ whole genome shotgun (WGS) entry which is preliminary data.</text>
</comment>
<dbReference type="Pfam" id="PF05157">
    <property type="entry name" value="MshEN"/>
    <property type="match status" value="1"/>
</dbReference>
<accession>A0A6N7PJU8</accession>
<dbReference type="InterPro" id="IPR037257">
    <property type="entry name" value="T2SS_E_N_sf"/>
</dbReference>
<protein>
    <submittedName>
        <fullName evidence="7">Type IV-A pilus assembly ATPase PilB</fullName>
    </submittedName>
</protein>
<evidence type="ECO:0000313" key="8">
    <source>
        <dbReference type="Proteomes" id="UP000440224"/>
    </source>
</evidence>
<comment type="similarity">
    <text evidence="2">Belongs to the GSP E family.</text>
</comment>
<dbReference type="Pfam" id="PF00437">
    <property type="entry name" value="T2SSE"/>
    <property type="match status" value="1"/>
</dbReference>
<proteinExistence type="inferred from homology"/>
<comment type="subcellular location">
    <subcellularLocation>
        <location evidence="1">Cytoplasm</location>
    </subcellularLocation>
</comment>
<evidence type="ECO:0000256" key="4">
    <source>
        <dbReference type="ARBA" id="ARBA00022741"/>
    </source>
</evidence>
<dbReference type="FunFam" id="3.40.50.300:FF:000398">
    <property type="entry name" value="Type IV pilus assembly ATPase PilB"/>
    <property type="match status" value="1"/>
</dbReference>
<gene>
    <name evidence="7" type="primary">pilB</name>
    <name evidence="7" type="ORF">GF068_04100</name>
</gene>